<protein>
    <submittedName>
        <fullName evidence="1">Uncharacterized protein</fullName>
    </submittedName>
</protein>
<proteinExistence type="predicted"/>
<evidence type="ECO:0000313" key="2">
    <source>
        <dbReference type="Proteomes" id="UP000245466"/>
    </source>
</evidence>
<name>A0A2U1B3T1_9BACT</name>
<dbReference type="RefSeq" id="WP_116542262.1">
    <property type="nucleotide sequence ID" value="NZ_QEKI01000002.1"/>
</dbReference>
<keyword evidence="2" id="KW-1185">Reference proteome</keyword>
<organism evidence="1 2">
    <name type="scientific">Pontibacter virosus</name>
    <dbReference type="NCBI Taxonomy" id="1765052"/>
    <lineage>
        <taxon>Bacteria</taxon>
        <taxon>Pseudomonadati</taxon>
        <taxon>Bacteroidota</taxon>
        <taxon>Cytophagia</taxon>
        <taxon>Cytophagales</taxon>
        <taxon>Hymenobacteraceae</taxon>
        <taxon>Pontibacter</taxon>
    </lineage>
</organism>
<gene>
    <name evidence="1" type="ORF">C8E01_102431</name>
</gene>
<accession>A0A2U1B3T1</accession>
<dbReference type="Proteomes" id="UP000245466">
    <property type="component" value="Unassembled WGS sequence"/>
</dbReference>
<dbReference type="EMBL" id="QEKI01000002">
    <property type="protein sequence ID" value="PVY43252.1"/>
    <property type="molecule type" value="Genomic_DNA"/>
</dbReference>
<evidence type="ECO:0000313" key="1">
    <source>
        <dbReference type="EMBL" id="PVY43252.1"/>
    </source>
</evidence>
<dbReference type="AlphaFoldDB" id="A0A2U1B3T1"/>
<sequence>MKWLELNDAVIGSGAIYLFGCEPGQTAYQLKRLLKEKRPNVIILYAGSANKIKEYQAMHWVKSYGSGVFHNYMTEGYRKNVLATALQSLHSALQCLEQVHGFMPKEVVLLRAHKSA</sequence>
<comment type="caution">
    <text evidence="1">The sequence shown here is derived from an EMBL/GenBank/DDBJ whole genome shotgun (WGS) entry which is preliminary data.</text>
</comment>
<reference evidence="1 2" key="1">
    <citation type="submission" date="2018-04" db="EMBL/GenBank/DDBJ databases">
        <title>Genomic Encyclopedia of Type Strains, Phase IV (KMG-IV): sequencing the most valuable type-strain genomes for metagenomic binning, comparative biology and taxonomic classification.</title>
        <authorList>
            <person name="Goeker M."/>
        </authorList>
    </citation>
    <scope>NUCLEOTIDE SEQUENCE [LARGE SCALE GENOMIC DNA]</scope>
    <source>
        <strain evidence="1 2">DSM 100231</strain>
    </source>
</reference>